<dbReference type="Proteomes" id="UP001501581">
    <property type="component" value="Unassembled WGS sequence"/>
</dbReference>
<evidence type="ECO:0000259" key="3">
    <source>
        <dbReference type="Pfam" id="PF07859"/>
    </source>
</evidence>
<name>A0ABP4EM73_9ACTN</name>
<dbReference type="SUPFAM" id="SSF53474">
    <property type="entry name" value="alpha/beta-Hydrolases"/>
    <property type="match status" value="1"/>
</dbReference>
<organism evidence="4 5">
    <name type="scientific">Nocardioides dubius</name>
    <dbReference type="NCBI Taxonomy" id="317019"/>
    <lineage>
        <taxon>Bacteria</taxon>
        <taxon>Bacillati</taxon>
        <taxon>Actinomycetota</taxon>
        <taxon>Actinomycetes</taxon>
        <taxon>Propionibacteriales</taxon>
        <taxon>Nocardioidaceae</taxon>
        <taxon>Nocardioides</taxon>
    </lineage>
</organism>
<dbReference type="Pfam" id="PF07859">
    <property type="entry name" value="Abhydrolase_3"/>
    <property type="match status" value="1"/>
</dbReference>
<proteinExistence type="inferred from homology"/>
<comment type="caution">
    <text evidence="4">The sequence shown here is derived from an EMBL/GenBank/DDBJ whole genome shotgun (WGS) entry which is preliminary data.</text>
</comment>
<dbReference type="PANTHER" id="PTHR48081:SF30">
    <property type="entry name" value="ACETYL-HYDROLASE LIPR-RELATED"/>
    <property type="match status" value="1"/>
</dbReference>
<keyword evidence="2" id="KW-0378">Hydrolase</keyword>
<reference evidence="5" key="1">
    <citation type="journal article" date="2019" name="Int. J. Syst. Evol. Microbiol.">
        <title>The Global Catalogue of Microorganisms (GCM) 10K type strain sequencing project: providing services to taxonomists for standard genome sequencing and annotation.</title>
        <authorList>
            <consortium name="The Broad Institute Genomics Platform"/>
            <consortium name="The Broad Institute Genome Sequencing Center for Infectious Disease"/>
            <person name="Wu L."/>
            <person name="Ma J."/>
        </authorList>
    </citation>
    <scope>NUCLEOTIDE SEQUENCE [LARGE SCALE GENOMIC DNA]</scope>
    <source>
        <strain evidence="5">JCM 13008</strain>
    </source>
</reference>
<comment type="similarity">
    <text evidence="1">Belongs to the 'GDXG' lipolytic enzyme family.</text>
</comment>
<dbReference type="EMBL" id="BAAALG010000013">
    <property type="protein sequence ID" value="GAA1110802.1"/>
    <property type="molecule type" value="Genomic_DNA"/>
</dbReference>
<dbReference type="InterPro" id="IPR013094">
    <property type="entry name" value="AB_hydrolase_3"/>
</dbReference>
<sequence>MPEPRPQFPPPSSISAEAQAVLAVSGGFALQPHPALDDIAGWERWVEASDGPLTKMLGGYQLSDDVMRRTEFEIDGVTTHVLHPVGVPDDAPVVVELHGGGLILCGGELSWKITAARAAERQAITWVPDYRMPPHHRFPVALDDCLAVYRRALAERDPSRIAVSGASAGGNLAAALMLRAKDDGLPLPAALILMTPELDLTESGDTFATLLGIDQLGLLAAVNELYADGQDLTHPYLSPLFGDVTGFPPTFLQSGTRDLYLSNTVRMHRKLLDAGVPVELRVMEAGLHGGFGGRTPEDRVINADMLAFLAEHLAD</sequence>
<accession>A0ABP4EM73</accession>
<protein>
    <recommendedName>
        <fullName evidence="3">Alpha/beta hydrolase fold-3 domain-containing protein</fullName>
    </recommendedName>
</protein>
<evidence type="ECO:0000313" key="5">
    <source>
        <dbReference type="Proteomes" id="UP001501581"/>
    </source>
</evidence>
<dbReference type="PANTHER" id="PTHR48081">
    <property type="entry name" value="AB HYDROLASE SUPERFAMILY PROTEIN C4A8.06C"/>
    <property type="match status" value="1"/>
</dbReference>
<feature type="domain" description="Alpha/beta hydrolase fold-3" evidence="3">
    <location>
        <begin position="94"/>
        <end position="289"/>
    </location>
</feature>
<evidence type="ECO:0000256" key="2">
    <source>
        <dbReference type="ARBA" id="ARBA00022801"/>
    </source>
</evidence>
<dbReference type="InterPro" id="IPR050300">
    <property type="entry name" value="GDXG_lipolytic_enzyme"/>
</dbReference>
<dbReference type="Gene3D" id="3.40.50.1820">
    <property type="entry name" value="alpha/beta hydrolase"/>
    <property type="match status" value="1"/>
</dbReference>
<evidence type="ECO:0000313" key="4">
    <source>
        <dbReference type="EMBL" id="GAA1110802.1"/>
    </source>
</evidence>
<evidence type="ECO:0000256" key="1">
    <source>
        <dbReference type="ARBA" id="ARBA00010515"/>
    </source>
</evidence>
<dbReference type="RefSeq" id="WP_343996105.1">
    <property type="nucleotide sequence ID" value="NZ_BAAALG010000013.1"/>
</dbReference>
<dbReference type="InterPro" id="IPR029058">
    <property type="entry name" value="AB_hydrolase_fold"/>
</dbReference>
<gene>
    <name evidence="4" type="ORF">GCM10009668_34540</name>
</gene>
<keyword evidence="5" id="KW-1185">Reference proteome</keyword>